<evidence type="ECO:0000259" key="2">
    <source>
        <dbReference type="PROSITE" id="PS50181"/>
    </source>
</evidence>
<gene>
    <name evidence="4" type="primary">LOC101499343</name>
</gene>
<dbReference type="InterPro" id="IPR001810">
    <property type="entry name" value="F-box_dom"/>
</dbReference>
<dbReference type="PROSITE" id="PS50181">
    <property type="entry name" value="FBOX"/>
    <property type="match status" value="1"/>
</dbReference>
<keyword evidence="1" id="KW-0472">Membrane</keyword>
<evidence type="ECO:0000256" key="1">
    <source>
        <dbReference type="SAM" id="Phobius"/>
    </source>
</evidence>
<dbReference type="STRING" id="3827.A0A3Q7XQP2"/>
<dbReference type="InterPro" id="IPR032675">
    <property type="entry name" value="LRR_dom_sf"/>
</dbReference>
<dbReference type="PANTHER" id="PTHR34223:SF51">
    <property type="entry name" value="OS06G0556300 PROTEIN"/>
    <property type="match status" value="1"/>
</dbReference>
<dbReference type="SUPFAM" id="SSF81383">
    <property type="entry name" value="F-box domain"/>
    <property type="match status" value="1"/>
</dbReference>
<dbReference type="Gene3D" id="1.20.1280.50">
    <property type="match status" value="1"/>
</dbReference>
<feature type="domain" description="F-box" evidence="2">
    <location>
        <begin position="14"/>
        <end position="68"/>
    </location>
</feature>
<dbReference type="RefSeq" id="XP_027186056.1">
    <property type="nucleotide sequence ID" value="XM_027330255.1"/>
</dbReference>
<proteinExistence type="predicted"/>
<dbReference type="Gene3D" id="3.80.10.10">
    <property type="entry name" value="Ribonuclease Inhibitor"/>
    <property type="match status" value="1"/>
</dbReference>
<dbReference type="AlphaFoldDB" id="A0A3Q7XQP2"/>
<dbReference type="OrthoDB" id="1848700at2759"/>
<keyword evidence="1" id="KW-0812">Transmembrane</keyword>
<keyword evidence="1" id="KW-1133">Transmembrane helix</keyword>
<dbReference type="Pfam" id="PF00646">
    <property type="entry name" value="F-box"/>
    <property type="match status" value="1"/>
</dbReference>
<dbReference type="SUPFAM" id="SSF52047">
    <property type="entry name" value="RNI-like"/>
    <property type="match status" value="1"/>
</dbReference>
<dbReference type="SMART" id="SM00256">
    <property type="entry name" value="FBOX"/>
    <property type="match status" value="1"/>
</dbReference>
<evidence type="ECO:0000313" key="3">
    <source>
        <dbReference type="Proteomes" id="UP000087171"/>
    </source>
</evidence>
<dbReference type="Proteomes" id="UP000087171">
    <property type="component" value="Unplaced"/>
</dbReference>
<protein>
    <submittedName>
        <fullName evidence="4">F-box/FBD/LRR-repeat protein At1g78760</fullName>
    </submittedName>
</protein>
<dbReference type="CDD" id="cd22160">
    <property type="entry name" value="F-box_AtFBL13-like"/>
    <property type="match status" value="1"/>
</dbReference>
<dbReference type="InterPro" id="IPR036047">
    <property type="entry name" value="F-box-like_dom_sf"/>
</dbReference>
<evidence type="ECO:0000313" key="4">
    <source>
        <dbReference type="RefSeq" id="XP_027186056.1"/>
    </source>
</evidence>
<name>A0A3Q7XQP2_CICAR</name>
<keyword evidence="3" id="KW-1185">Reference proteome</keyword>
<organism evidence="3 4">
    <name type="scientific">Cicer arietinum</name>
    <name type="common">Chickpea</name>
    <name type="synonym">Garbanzo</name>
    <dbReference type="NCBI Taxonomy" id="3827"/>
    <lineage>
        <taxon>Eukaryota</taxon>
        <taxon>Viridiplantae</taxon>
        <taxon>Streptophyta</taxon>
        <taxon>Embryophyta</taxon>
        <taxon>Tracheophyta</taxon>
        <taxon>Spermatophyta</taxon>
        <taxon>Magnoliopsida</taxon>
        <taxon>eudicotyledons</taxon>
        <taxon>Gunneridae</taxon>
        <taxon>Pentapetalae</taxon>
        <taxon>rosids</taxon>
        <taxon>fabids</taxon>
        <taxon>Fabales</taxon>
        <taxon>Fabaceae</taxon>
        <taxon>Papilionoideae</taxon>
        <taxon>50 kb inversion clade</taxon>
        <taxon>NPAAA clade</taxon>
        <taxon>Hologalegina</taxon>
        <taxon>IRL clade</taxon>
        <taxon>Cicereae</taxon>
        <taxon>Cicer</taxon>
    </lineage>
</organism>
<sequence length="354" mass="40921">MKTRRQNYNEDEIKDRLSDLPDCVLLHILSFLSAKESVQTCVLSTRWKNLWKYLPTLTLKSYSHFKTLKGFTKFVSRILSLRDHSTALHTLHFHHHGIVQPNLLRRLIKYAVSHNVQQMRIHVYCDIQHFPPCFFSCQTLTSLNLYVDQPRSFPHRTLFSYALNMPALTSLTLGFFSFLGGAEPFSACPKLKRLFINDCDVLDKQNLYISSTTLVYLTIHCYPWNEIKFLLCTPSLCSFHFRGIPVQKLCESNNNLSSIKYLNIHVGMSSNSADTLLVLLNWMQELATIKSLTISSTTLHILSLARDLLKVELPFFCNLKSLKVNNWHRYSFIPDGIVNYLLQNSPLSEVEIID</sequence>
<dbReference type="PaxDb" id="3827-XP_004513734.1"/>
<reference evidence="4" key="1">
    <citation type="submission" date="2025-08" db="UniProtKB">
        <authorList>
            <consortium name="RefSeq"/>
        </authorList>
    </citation>
    <scope>IDENTIFICATION</scope>
    <source>
        <tissue evidence="4">Etiolated seedlings</tissue>
    </source>
</reference>
<dbReference type="InterPro" id="IPR053781">
    <property type="entry name" value="F-box_AtFBL13-like"/>
</dbReference>
<dbReference type="InterPro" id="IPR053197">
    <property type="entry name" value="F-box_SCFL_complex_component"/>
</dbReference>
<feature type="transmembrane region" description="Helical" evidence="1">
    <location>
        <begin position="158"/>
        <end position="179"/>
    </location>
</feature>
<dbReference type="PANTHER" id="PTHR34223">
    <property type="entry name" value="OS11G0201299 PROTEIN"/>
    <property type="match status" value="1"/>
</dbReference>
<accession>A0A3Q7XQP2</accession>